<keyword evidence="5 6" id="KW-0378">Hydrolase</keyword>
<dbReference type="GO" id="GO:0005737">
    <property type="term" value="C:cytoplasm"/>
    <property type="evidence" value="ECO:0007669"/>
    <property type="project" value="UniProtKB-SubCell"/>
</dbReference>
<dbReference type="Gene3D" id="2.30.30.210">
    <property type="entry name" value="Ribonuclease P/MRP, subunit p29"/>
    <property type="match status" value="1"/>
</dbReference>
<keyword evidence="4 6" id="KW-0255">Endonuclease</keyword>
<evidence type="ECO:0000256" key="5">
    <source>
        <dbReference type="ARBA" id="ARBA00022801"/>
    </source>
</evidence>
<keyword evidence="3 6" id="KW-0540">Nuclease</keyword>
<dbReference type="InterPro" id="IPR023534">
    <property type="entry name" value="Rof/RNase_P-like"/>
</dbReference>
<comment type="subunit">
    <text evidence="6">Consists of a catalytic RNA component and at least 4-5 protein subunits.</text>
</comment>
<accession>A0A2R4X278</accession>
<dbReference type="RefSeq" id="WP_108382777.1">
    <property type="nucleotide sequence ID" value="NZ_CP028858.1"/>
</dbReference>
<dbReference type="GO" id="GO:0001682">
    <property type="term" value="P:tRNA 5'-leader removal"/>
    <property type="evidence" value="ECO:0007669"/>
    <property type="project" value="UniProtKB-UniRule"/>
</dbReference>
<evidence type="ECO:0000256" key="3">
    <source>
        <dbReference type="ARBA" id="ARBA00022722"/>
    </source>
</evidence>
<proteinExistence type="inferred from homology"/>
<sequence length="108" mass="11593">MALTPATLPRHELTGLPARVRAAADEGRVGTTGRITAETTATLTIATSERALQVPKRGTTFAIGVPRDGDHRRAAIDAADAEWVAVSGDRLIARPARRTEHRGDSTWR</sequence>
<dbReference type="InterPro" id="IPR036980">
    <property type="entry name" value="RNase_P/MRP_Rpp29_sf"/>
</dbReference>
<comment type="subcellular location">
    <subcellularLocation>
        <location evidence="6">Cytoplasm</location>
    </subcellularLocation>
</comment>
<dbReference type="GO" id="GO:0004526">
    <property type="term" value="F:ribonuclease P activity"/>
    <property type="evidence" value="ECO:0007669"/>
    <property type="project" value="UniProtKB-UniRule"/>
</dbReference>
<evidence type="ECO:0000313" key="8">
    <source>
        <dbReference type="Proteomes" id="UP000244727"/>
    </source>
</evidence>
<organism evidence="7 8">
    <name type="scientific">Halococcoides cellulosivorans</name>
    <dbReference type="NCBI Taxonomy" id="1679096"/>
    <lineage>
        <taxon>Archaea</taxon>
        <taxon>Methanobacteriati</taxon>
        <taxon>Methanobacteriota</taxon>
        <taxon>Stenosarchaea group</taxon>
        <taxon>Halobacteria</taxon>
        <taxon>Halobacteriales</taxon>
        <taxon>Haloarculaceae</taxon>
        <taxon>Halococcoides</taxon>
    </lineage>
</organism>
<protein>
    <recommendedName>
        <fullName evidence="6">Ribonuclease P protein component 1</fullName>
        <shortName evidence="6">RNase P component 1</shortName>
        <ecNumber evidence="6">3.1.26.5</ecNumber>
    </recommendedName>
    <alternativeName>
        <fullName evidence="6">Rpp29</fullName>
    </alternativeName>
</protein>
<comment type="similarity">
    <text evidence="6">Belongs to the eukaryotic/archaeal RNase P protein component 1 family.</text>
</comment>
<dbReference type="InterPro" id="IPR023538">
    <property type="entry name" value="RNP1"/>
</dbReference>
<gene>
    <name evidence="6" type="primary">rnp1</name>
    <name evidence="7" type="ORF">HARCEL1_09395</name>
</gene>
<dbReference type="AlphaFoldDB" id="A0A2R4X278"/>
<keyword evidence="1 6" id="KW-0963">Cytoplasm</keyword>
<dbReference type="Pfam" id="PF01868">
    <property type="entry name" value="RNase_P-MRP_p29"/>
    <property type="match status" value="1"/>
</dbReference>
<evidence type="ECO:0000313" key="7">
    <source>
        <dbReference type="EMBL" id="AWB27910.1"/>
    </source>
</evidence>
<evidence type="ECO:0000256" key="1">
    <source>
        <dbReference type="ARBA" id="ARBA00022490"/>
    </source>
</evidence>
<keyword evidence="2 6" id="KW-0819">tRNA processing</keyword>
<comment type="catalytic activity">
    <reaction evidence="6">
        <text>Endonucleolytic cleavage of RNA, removing 5'-extranucleotides from tRNA precursor.</text>
        <dbReference type="EC" id="3.1.26.5"/>
    </reaction>
</comment>
<dbReference type="EC" id="3.1.26.5" evidence="6"/>
<keyword evidence="8" id="KW-1185">Reference proteome</keyword>
<dbReference type="InterPro" id="IPR002730">
    <property type="entry name" value="Rpp29/RNP1"/>
</dbReference>
<dbReference type="Proteomes" id="UP000244727">
    <property type="component" value="Chromosome"/>
</dbReference>
<evidence type="ECO:0000256" key="6">
    <source>
        <dbReference type="HAMAP-Rule" id="MF_00754"/>
    </source>
</evidence>
<dbReference type="GeneID" id="36512720"/>
<dbReference type="GO" id="GO:0030677">
    <property type="term" value="C:ribonuclease P complex"/>
    <property type="evidence" value="ECO:0007669"/>
    <property type="project" value="UniProtKB-UniRule"/>
</dbReference>
<comment type="function">
    <text evidence="6">Part of ribonuclease P, a protein complex that generates mature tRNA molecules by cleaving their 5'-ends.</text>
</comment>
<dbReference type="SUPFAM" id="SSF101744">
    <property type="entry name" value="Rof/RNase P subunit-like"/>
    <property type="match status" value="1"/>
</dbReference>
<name>A0A2R4X278_9EURY</name>
<dbReference type="HAMAP" id="MF_00754">
    <property type="entry name" value="RNase_P_1"/>
    <property type="match status" value="1"/>
</dbReference>
<evidence type="ECO:0000256" key="4">
    <source>
        <dbReference type="ARBA" id="ARBA00022759"/>
    </source>
</evidence>
<evidence type="ECO:0000256" key="2">
    <source>
        <dbReference type="ARBA" id="ARBA00022694"/>
    </source>
</evidence>
<dbReference type="EMBL" id="CP028858">
    <property type="protein sequence ID" value="AWB27910.1"/>
    <property type="molecule type" value="Genomic_DNA"/>
</dbReference>
<dbReference type="KEGG" id="harc:HARCEL1_09395"/>
<dbReference type="GO" id="GO:0003723">
    <property type="term" value="F:RNA binding"/>
    <property type="evidence" value="ECO:0007669"/>
    <property type="project" value="InterPro"/>
</dbReference>
<dbReference type="SMART" id="SM00538">
    <property type="entry name" value="POP4"/>
    <property type="match status" value="1"/>
</dbReference>
<reference evidence="7 8" key="1">
    <citation type="submission" date="2018-04" db="EMBL/GenBank/DDBJ databases">
        <title>Halococcoides cellulosivorans gen. nov., sp. nov., an extremely halophilic cellulose-utilizing haloarchaeon from hypersaline lakes.</title>
        <authorList>
            <person name="Sorokin D.Y."/>
            <person name="Toshchakov S.V."/>
            <person name="Samarov N.I."/>
            <person name="Korzhenkov A."/>
            <person name="Kublanov I.V."/>
        </authorList>
    </citation>
    <scope>NUCLEOTIDE SEQUENCE [LARGE SCALE GENOMIC DNA]</scope>
    <source>
        <strain evidence="7 8">HArcel1</strain>
    </source>
</reference>